<dbReference type="PROSITE" id="PS52050">
    <property type="entry name" value="WYL"/>
    <property type="match status" value="1"/>
</dbReference>
<dbReference type="Gene3D" id="1.10.10.10">
    <property type="entry name" value="Winged helix-like DNA-binding domain superfamily/Winged helix DNA-binding domain"/>
    <property type="match status" value="1"/>
</dbReference>
<dbReference type="EMBL" id="JBHSSC010000009">
    <property type="protein sequence ID" value="MFC6180251.1"/>
    <property type="molecule type" value="Genomic_DNA"/>
</dbReference>
<evidence type="ECO:0000313" key="2">
    <source>
        <dbReference type="EMBL" id="MFC6180251.1"/>
    </source>
</evidence>
<name>A0ABW1RXU7_9LACO</name>
<dbReference type="InterPro" id="IPR026881">
    <property type="entry name" value="WYL_dom"/>
</dbReference>
<organism evidence="2 3">
    <name type="scientific">Lactiplantibacillus daowaiensis</name>
    <dbReference type="NCBI Taxonomy" id="2559918"/>
    <lineage>
        <taxon>Bacteria</taxon>
        <taxon>Bacillati</taxon>
        <taxon>Bacillota</taxon>
        <taxon>Bacilli</taxon>
        <taxon>Lactobacillales</taxon>
        <taxon>Lactobacillaceae</taxon>
        <taxon>Lactiplantibacillus</taxon>
    </lineage>
</organism>
<dbReference type="Pfam" id="PF13280">
    <property type="entry name" value="WYL"/>
    <property type="match status" value="1"/>
</dbReference>
<dbReference type="PANTHER" id="PTHR34580:SF1">
    <property type="entry name" value="PROTEIN PAFC"/>
    <property type="match status" value="1"/>
</dbReference>
<reference evidence="3" key="1">
    <citation type="journal article" date="2019" name="Int. J. Syst. Evol. Microbiol.">
        <title>The Global Catalogue of Microorganisms (GCM) 10K type strain sequencing project: providing services to taxonomists for standard genome sequencing and annotation.</title>
        <authorList>
            <consortium name="The Broad Institute Genomics Platform"/>
            <consortium name="The Broad Institute Genome Sequencing Center for Infectious Disease"/>
            <person name="Wu L."/>
            <person name="Ma J."/>
        </authorList>
    </citation>
    <scope>NUCLEOTIDE SEQUENCE [LARGE SCALE GENOMIC DNA]</scope>
    <source>
        <strain evidence="3">CCM 8933</strain>
    </source>
</reference>
<keyword evidence="3" id="KW-1185">Reference proteome</keyword>
<evidence type="ECO:0000259" key="1">
    <source>
        <dbReference type="Pfam" id="PF13280"/>
    </source>
</evidence>
<protein>
    <submittedName>
        <fullName evidence="2">Helix-turn-helix transcriptional regulator</fullName>
    </submittedName>
</protein>
<gene>
    <name evidence="2" type="ORF">ACFP5Y_03320</name>
</gene>
<proteinExistence type="predicted"/>
<dbReference type="Proteomes" id="UP001596282">
    <property type="component" value="Unassembled WGS sequence"/>
</dbReference>
<accession>A0ABW1RXU7</accession>
<feature type="domain" description="WYL" evidence="1">
    <location>
        <begin position="138"/>
        <end position="202"/>
    </location>
</feature>
<dbReference type="InterPro" id="IPR051534">
    <property type="entry name" value="CBASS_pafABC_assoc_protein"/>
</dbReference>
<comment type="caution">
    <text evidence="2">The sequence shown here is derived from an EMBL/GenBank/DDBJ whole genome shotgun (WGS) entry which is preliminary data.</text>
</comment>
<evidence type="ECO:0000313" key="3">
    <source>
        <dbReference type="Proteomes" id="UP001596282"/>
    </source>
</evidence>
<dbReference type="RefSeq" id="WP_137627631.1">
    <property type="nucleotide sequence ID" value="NZ_BJDJ01000003.1"/>
</dbReference>
<dbReference type="InterPro" id="IPR036388">
    <property type="entry name" value="WH-like_DNA-bd_sf"/>
</dbReference>
<dbReference type="PANTHER" id="PTHR34580">
    <property type="match status" value="1"/>
</dbReference>
<sequence length="312" mass="35585">MTNTERVINVLLDLLRGEALTAEDLALKYQVTARTVQRDLRSLRDLLAKNELPYTYQRSGHSYALTATNQVQPVMVLAILKMVLGTRALGSTEIDQLLTQLLSLLAPAERSQTKKLCATTINQYVAVDAGKQALLPKLQQFADWIETKTTLTFQYQHADTGMRQETGLPISLYFDTFYFYIVMYNTTNPHRVYRLDRFVTIKLADTDKIHLDYQRKLDEGVFNNKTYLTHGGNDVVYRFRYWAHPQTALDKLPHSRLIKAYADGSVLIEAESFEQGALLWILSQGPSLQIISPPSLIDRVKETYTAALARYQ</sequence>